<evidence type="ECO:0000256" key="9">
    <source>
        <dbReference type="ARBA" id="ARBA00023136"/>
    </source>
</evidence>
<comment type="function">
    <text evidence="10">Potassium transporter.</text>
</comment>
<accession>A0AAW1P8A2</accession>
<feature type="transmembrane region" description="Helical" evidence="10">
    <location>
        <begin position="355"/>
        <end position="377"/>
    </location>
</feature>
<feature type="transmembrane region" description="Helical" evidence="10">
    <location>
        <begin position="506"/>
        <end position="527"/>
    </location>
</feature>
<evidence type="ECO:0000256" key="3">
    <source>
        <dbReference type="ARBA" id="ARBA00022448"/>
    </source>
</evidence>
<gene>
    <name evidence="14" type="ORF">WJX73_001487</name>
</gene>
<reference evidence="14 15" key="1">
    <citation type="journal article" date="2024" name="Nat. Commun.">
        <title>Phylogenomics reveals the evolutionary origins of lichenization in chlorophyte algae.</title>
        <authorList>
            <person name="Puginier C."/>
            <person name="Libourel C."/>
            <person name="Otte J."/>
            <person name="Skaloud P."/>
            <person name="Haon M."/>
            <person name="Grisel S."/>
            <person name="Petersen M."/>
            <person name="Berrin J.G."/>
            <person name="Delaux P.M."/>
            <person name="Dal Grande F."/>
            <person name="Keller J."/>
        </authorList>
    </citation>
    <scope>NUCLEOTIDE SEQUENCE [LARGE SCALE GENOMIC DNA]</scope>
    <source>
        <strain evidence="14 15">SAG 2036</strain>
    </source>
</reference>
<keyword evidence="3" id="KW-0813">Transport</keyword>
<evidence type="ECO:0000256" key="11">
    <source>
        <dbReference type="SAM" id="MobiDB-lite"/>
    </source>
</evidence>
<dbReference type="InterPro" id="IPR053951">
    <property type="entry name" value="K_trans_N"/>
</dbReference>
<dbReference type="EMBL" id="JALJOQ010000048">
    <property type="protein sequence ID" value="KAK9804634.1"/>
    <property type="molecule type" value="Genomic_DNA"/>
</dbReference>
<evidence type="ECO:0000313" key="15">
    <source>
        <dbReference type="Proteomes" id="UP001465755"/>
    </source>
</evidence>
<feature type="domain" description="K+ potassium transporter C-terminal" evidence="13">
    <location>
        <begin position="592"/>
        <end position="674"/>
    </location>
</feature>
<keyword evidence="5 10" id="KW-0812">Transmembrane</keyword>
<feature type="transmembrane region" description="Helical" evidence="10">
    <location>
        <begin position="55"/>
        <end position="77"/>
    </location>
</feature>
<feature type="transmembrane region" description="Helical" evidence="10">
    <location>
        <begin position="477"/>
        <end position="499"/>
    </location>
</feature>
<dbReference type="Pfam" id="PF22776">
    <property type="entry name" value="K_trans_C"/>
    <property type="match status" value="1"/>
</dbReference>
<dbReference type="PANTHER" id="PTHR30540">
    <property type="entry name" value="OSMOTIC STRESS POTASSIUM TRANSPORTER"/>
    <property type="match status" value="1"/>
</dbReference>
<keyword evidence="6 10" id="KW-0630">Potassium</keyword>
<keyword evidence="8 10" id="KW-0406">Ion transport</keyword>
<organism evidence="14 15">
    <name type="scientific">Symbiochloris irregularis</name>
    <dbReference type="NCBI Taxonomy" id="706552"/>
    <lineage>
        <taxon>Eukaryota</taxon>
        <taxon>Viridiplantae</taxon>
        <taxon>Chlorophyta</taxon>
        <taxon>core chlorophytes</taxon>
        <taxon>Trebouxiophyceae</taxon>
        <taxon>Trebouxiales</taxon>
        <taxon>Trebouxiaceae</taxon>
        <taxon>Symbiochloris</taxon>
    </lineage>
</organism>
<feature type="region of interest" description="Disordered" evidence="11">
    <location>
        <begin position="765"/>
        <end position="784"/>
    </location>
</feature>
<evidence type="ECO:0000256" key="4">
    <source>
        <dbReference type="ARBA" id="ARBA00022538"/>
    </source>
</evidence>
<evidence type="ECO:0000259" key="13">
    <source>
        <dbReference type="Pfam" id="PF22776"/>
    </source>
</evidence>
<dbReference type="PANTHER" id="PTHR30540:SF83">
    <property type="entry name" value="K+ POTASSIUM TRANSPORTER"/>
    <property type="match status" value="1"/>
</dbReference>
<dbReference type="Pfam" id="PF02705">
    <property type="entry name" value="K_trans"/>
    <property type="match status" value="1"/>
</dbReference>
<evidence type="ECO:0000256" key="8">
    <source>
        <dbReference type="ARBA" id="ARBA00023065"/>
    </source>
</evidence>
<evidence type="ECO:0000256" key="10">
    <source>
        <dbReference type="RuleBase" id="RU321113"/>
    </source>
</evidence>
<proteinExistence type="inferred from homology"/>
<dbReference type="GO" id="GO:0016020">
    <property type="term" value="C:membrane"/>
    <property type="evidence" value="ECO:0007669"/>
    <property type="project" value="UniProtKB-SubCell"/>
</dbReference>
<evidence type="ECO:0000256" key="1">
    <source>
        <dbReference type="ARBA" id="ARBA00004141"/>
    </source>
</evidence>
<comment type="caution">
    <text evidence="14">The sequence shown here is derived from an EMBL/GenBank/DDBJ whole genome shotgun (WGS) entry which is preliminary data.</text>
</comment>
<feature type="domain" description="K+ potassium transporter integral membrane" evidence="12">
    <location>
        <begin position="59"/>
        <end position="572"/>
    </location>
</feature>
<evidence type="ECO:0000259" key="12">
    <source>
        <dbReference type="Pfam" id="PF02705"/>
    </source>
</evidence>
<comment type="subcellular location">
    <subcellularLocation>
        <location evidence="1 10">Membrane</location>
        <topology evidence="1 10">Multi-pass membrane protein</topology>
    </subcellularLocation>
</comment>
<evidence type="ECO:0000256" key="2">
    <source>
        <dbReference type="ARBA" id="ARBA00008440"/>
    </source>
</evidence>
<evidence type="ECO:0000256" key="7">
    <source>
        <dbReference type="ARBA" id="ARBA00022989"/>
    </source>
</evidence>
<feature type="transmembrane region" description="Helical" evidence="10">
    <location>
        <begin position="533"/>
        <end position="550"/>
    </location>
</feature>
<feature type="transmembrane region" description="Helical" evidence="10">
    <location>
        <begin position="443"/>
        <end position="465"/>
    </location>
</feature>
<dbReference type="NCBIfam" id="TIGR00794">
    <property type="entry name" value="kup"/>
    <property type="match status" value="1"/>
</dbReference>
<evidence type="ECO:0000256" key="5">
    <source>
        <dbReference type="ARBA" id="ARBA00022692"/>
    </source>
</evidence>
<evidence type="ECO:0000313" key="14">
    <source>
        <dbReference type="EMBL" id="KAK9804634.1"/>
    </source>
</evidence>
<dbReference type="GO" id="GO:0015079">
    <property type="term" value="F:potassium ion transmembrane transporter activity"/>
    <property type="evidence" value="ECO:0007669"/>
    <property type="project" value="UniProtKB-UniRule"/>
</dbReference>
<feature type="transmembrane region" description="Helical" evidence="10">
    <location>
        <begin position="247"/>
        <end position="264"/>
    </location>
</feature>
<comment type="similarity">
    <text evidence="2 10">Belongs to the HAK/KUP transporter (TC 2.A.72.3) family.</text>
</comment>
<dbReference type="AlphaFoldDB" id="A0AAW1P8A2"/>
<feature type="transmembrane region" description="Helical" evidence="10">
    <location>
        <begin position="397"/>
        <end position="422"/>
    </location>
</feature>
<feature type="transmembrane region" description="Helical" evidence="10">
    <location>
        <begin position="97"/>
        <end position="117"/>
    </location>
</feature>
<sequence>MRQSDSALGSDSATQEFPRARLTSSDRTFSQTIADWEASDHANLHASKDVHGWSLLLLAYSAVGIIFGDLATSPLYVYPSIFDAPPSREDAMGSLSLIIWTLTSIGLIKYVGIVLHANDNGEGGTISLYSLLCREISVGFGYRATATDRKSLSAMSRPQALPALARMSMAFGQRPAVAPRVSPLPTIHQTVRKSALRRALEGSQQLKRLLFVGVLLGTCMVIGDGILTPAISVLSAVEGLRIAVPEMQQGTIIAITVAILIALFSMQRHGTAKVGIFFAPILLMWLLSIATIGVYNTIKWDPGVLAAVLPTHAFRFFTRNKWLGWQRLGGVLLCITGTEALFADLGHFTITAIQLSFACVAYPCVLLQYFGQTAYIIAHPQDVSSAFWSAVPEPVFWPLLVIGTLAAIVASQAMITGVFSIVNQLMSLGCIPRVKVVHTSPDIYGQIFVPEINNMIMVLAVAVVIGFRDSVHLGNAYGLAVTVDMMVTTCLVTMVMLLVWKTPVVLALLFFLTFGTIEGALFSATLLKVPHGGWFPLVVAVLFSSVMYVWHWGNRLKGQYGVTRHVPLEHFFAPGEEPLRLLWKPDPIARVPGIGFYFSEHKNGLPPVLQHFLSNVPALHDVVVLITIRHVPVATVLPEERLLIKPLSDFPGFFRAIARFGYKDVTDVGDQFAADVVNAIYRVFHYDPSNRSAHGGKEAEASKVTANGDAGSLTRNHCGGYVMPGTSQPSPAAGTLSLLARISLGRPSAQGARNSLQAELGCSAADSPCAVDSGGYDERDMTDK</sequence>
<evidence type="ECO:0000256" key="6">
    <source>
        <dbReference type="ARBA" id="ARBA00022958"/>
    </source>
</evidence>
<feature type="transmembrane region" description="Helical" evidence="10">
    <location>
        <begin position="324"/>
        <end position="343"/>
    </location>
</feature>
<feature type="transmembrane region" description="Helical" evidence="10">
    <location>
        <begin position="209"/>
        <end position="227"/>
    </location>
</feature>
<name>A0AAW1P8A2_9CHLO</name>
<feature type="compositionally biased region" description="Polar residues" evidence="11">
    <location>
        <begin position="1"/>
        <end position="15"/>
    </location>
</feature>
<feature type="region of interest" description="Disordered" evidence="11">
    <location>
        <begin position="1"/>
        <end position="23"/>
    </location>
</feature>
<keyword evidence="7 10" id="KW-1133">Transmembrane helix</keyword>
<dbReference type="Proteomes" id="UP001465755">
    <property type="component" value="Unassembled WGS sequence"/>
</dbReference>
<keyword evidence="15" id="KW-1185">Reference proteome</keyword>
<keyword evidence="4 10" id="KW-0633">Potassium transport</keyword>
<keyword evidence="9 10" id="KW-0472">Membrane</keyword>
<feature type="transmembrane region" description="Helical" evidence="10">
    <location>
        <begin position="276"/>
        <end position="295"/>
    </location>
</feature>
<dbReference type="InterPro" id="IPR053952">
    <property type="entry name" value="K_trans_C"/>
</dbReference>
<protein>
    <recommendedName>
        <fullName evidence="10">Potassium transporter</fullName>
    </recommendedName>
</protein>
<dbReference type="InterPro" id="IPR003855">
    <property type="entry name" value="K+_transporter"/>
</dbReference>